<keyword evidence="4 6" id="KW-1133">Transmembrane helix</keyword>
<comment type="similarity">
    <text evidence="2">Belongs to the UPF0014 family.</text>
</comment>
<evidence type="ECO:0000256" key="2">
    <source>
        <dbReference type="ARBA" id="ARBA00005268"/>
    </source>
</evidence>
<evidence type="ECO:0000256" key="3">
    <source>
        <dbReference type="ARBA" id="ARBA00022692"/>
    </source>
</evidence>
<dbReference type="Pfam" id="PF03649">
    <property type="entry name" value="UPF0014"/>
    <property type="match status" value="1"/>
</dbReference>
<evidence type="ECO:0000256" key="1">
    <source>
        <dbReference type="ARBA" id="ARBA00004141"/>
    </source>
</evidence>
<dbReference type="PANTHER" id="PTHR30028">
    <property type="entry name" value="UPF0014 INNER MEMBRANE PROTEIN YBBM-RELATED"/>
    <property type="match status" value="1"/>
</dbReference>
<evidence type="ECO:0000256" key="4">
    <source>
        <dbReference type="ARBA" id="ARBA00022989"/>
    </source>
</evidence>
<feature type="transmembrane region" description="Helical" evidence="6">
    <location>
        <begin position="223"/>
        <end position="243"/>
    </location>
</feature>
<feature type="transmembrane region" description="Helical" evidence="6">
    <location>
        <begin position="65"/>
        <end position="83"/>
    </location>
</feature>
<protein>
    <submittedName>
        <fullName evidence="7">ABC transport system permease protein</fullName>
    </submittedName>
</protein>
<gene>
    <name evidence="7" type="ORF">V5J35_002899</name>
</gene>
<dbReference type="Proteomes" id="UP001549366">
    <property type="component" value="Unassembled WGS sequence"/>
</dbReference>
<dbReference type="PANTHER" id="PTHR30028:SF0">
    <property type="entry name" value="PROTEIN ALUMINUM SENSITIVE 3"/>
    <property type="match status" value="1"/>
</dbReference>
<keyword evidence="8" id="KW-1185">Reference proteome</keyword>
<accession>A0ABV2SIW7</accession>
<comment type="subcellular location">
    <subcellularLocation>
        <location evidence="1">Membrane</location>
        <topology evidence="1">Multi-pass membrane protein</topology>
    </subcellularLocation>
</comment>
<name>A0ABV2SIW7_9GAMM</name>
<dbReference type="EMBL" id="JBEWTB010000002">
    <property type="protein sequence ID" value="MET4757707.1"/>
    <property type="molecule type" value="Genomic_DNA"/>
</dbReference>
<feature type="transmembrane region" description="Helical" evidence="6">
    <location>
        <begin position="95"/>
        <end position="116"/>
    </location>
</feature>
<reference evidence="7 8" key="1">
    <citation type="submission" date="2024-06" db="EMBL/GenBank/DDBJ databases">
        <title>Genomic Encyclopedia of Type Strains, Phase V (KMG-V): Genome sequencing to study the core and pangenomes of soil and plant-associated prokaryotes.</title>
        <authorList>
            <person name="Whitman W."/>
        </authorList>
    </citation>
    <scope>NUCLEOTIDE SEQUENCE [LARGE SCALE GENOMIC DNA]</scope>
    <source>
        <strain evidence="7 8">NE40</strain>
    </source>
</reference>
<evidence type="ECO:0000313" key="8">
    <source>
        <dbReference type="Proteomes" id="UP001549366"/>
    </source>
</evidence>
<proteinExistence type="inferred from homology"/>
<feature type="transmembrane region" description="Helical" evidence="6">
    <location>
        <begin position="191"/>
        <end position="211"/>
    </location>
</feature>
<evidence type="ECO:0000256" key="6">
    <source>
        <dbReference type="SAM" id="Phobius"/>
    </source>
</evidence>
<sequence>MSSVIDINLNSLLLFSTFLLIPAFLLYRWKLIELSRNTLVSVVRMTAQLMLVGLYLKYLFELNHLWLNIVWLLVMITVANISIVKGAGLKLARFFWVTQVSLMIAIVSVCFLFLLILVQPEPFYDARYLIPIAGMLLGNCLQGNIRALETFYTDLRREEACYHSDLLLGATVSEAVQPFFRRAVRVSMTPIVGTMATLGIVSLPGMMTGQILGGALPLTAAKYQIAIMVAIYLSMVCAISLNLRLSLQTAFTVSGLLRDDIFARTAD</sequence>
<organism evidence="7 8">
    <name type="scientific">Endozoicomonas lisbonensis</name>
    <dbReference type="NCBI Taxonomy" id="3120522"/>
    <lineage>
        <taxon>Bacteria</taxon>
        <taxon>Pseudomonadati</taxon>
        <taxon>Pseudomonadota</taxon>
        <taxon>Gammaproteobacteria</taxon>
        <taxon>Oceanospirillales</taxon>
        <taxon>Endozoicomonadaceae</taxon>
        <taxon>Endozoicomonas</taxon>
    </lineage>
</organism>
<keyword evidence="5 6" id="KW-0472">Membrane</keyword>
<feature type="transmembrane region" description="Helical" evidence="6">
    <location>
        <begin position="12"/>
        <end position="29"/>
    </location>
</feature>
<comment type="caution">
    <text evidence="7">The sequence shown here is derived from an EMBL/GenBank/DDBJ whole genome shotgun (WGS) entry which is preliminary data.</text>
</comment>
<evidence type="ECO:0000256" key="5">
    <source>
        <dbReference type="ARBA" id="ARBA00023136"/>
    </source>
</evidence>
<evidence type="ECO:0000313" key="7">
    <source>
        <dbReference type="EMBL" id="MET4757707.1"/>
    </source>
</evidence>
<dbReference type="InterPro" id="IPR005226">
    <property type="entry name" value="UPF0014_fam"/>
</dbReference>
<feature type="transmembrane region" description="Helical" evidence="6">
    <location>
        <begin position="128"/>
        <end position="148"/>
    </location>
</feature>
<dbReference type="RefSeq" id="WP_354007841.1">
    <property type="nucleotide sequence ID" value="NZ_JBEWTA010000001.1"/>
</dbReference>
<keyword evidence="3 6" id="KW-0812">Transmembrane</keyword>